<dbReference type="EMBL" id="NBIV01000023">
    <property type="protein sequence ID" value="PXF47521.1"/>
    <property type="molecule type" value="Genomic_DNA"/>
</dbReference>
<keyword evidence="2" id="KW-0576">Peroxisome</keyword>
<name>A0A2V3IZF2_9FLOR</name>
<keyword evidence="4" id="KW-1185">Reference proteome</keyword>
<dbReference type="AlphaFoldDB" id="A0A2V3IZF2"/>
<dbReference type="OrthoDB" id="2021143at2759"/>
<evidence type="ECO:0000256" key="2">
    <source>
        <dbReference type="RuleBase" id="RU365003"/>
    </source>
</evidence>
<keyword evidence="2" id="KW-0962">Peroxisome biogenesis</keyword>
<comment type="similarity">
    <text evidence="1 2">Belongs to the peroxin-16 family.</text>
</comment>
<dbReference type="PANTHER" id="PTHR13299:SF0">
    <property type="entry name" value="PEROXISOMAL MEMBRANE PROTEIN PEX16"/>
    <property type="match status" value="1"/>
</dbReference>
<sequence length="396" mass="44238">MQPRLTNVRHLLQNADEVLRTSLSSNNRLLAVAADSLHSIALLSPSAVTQLRAQTAATLLSLLTIYRDYPSLPHPKSRRLKLFALNLISAFQLLVEMVAKRRDTSSKTPSQLQFTSATFLEAAKALIRLSLFNEPQQTNARMLTAADQQLPEAPAPPTCTCGMQSVPGVENVAVQKGSRTHRVILKPRNAQKRQRSISNHVIAGLEPIPTALRKHRPTSDPLLDALFTIAYERRANWVVRMFMPDIPCEACSVKPPQRPTLSQTVEGIQTAFNALKPSELAAEVAYVVRPFMHVSLIRKFGWRSWKAWCAALILDVASRAAMATPASPAELEERRRRMAQLVLYLGRSPLFDLILRRVIKRMTAPLRKVPLVGGITSSAIEWITLLQQYWFYLSAS</sequence>
<dbReference type="GO" id="GO:0005778">
    <property type="term" value="C:peroxisomal membrane"/>
    <property type="evidence" value="ECO:0007669"/>
    <property type="project" value="UniProtKB-SubCell"/>
</dbReference>
<dbReference type="GO" id="GO:0007031">
    <property type="term" value="P:peroxisome organization"/>
    <property type="evidence" value="ECO:0007669"/>
    <property type="project" value="UniProtKB-KW"/>
</dbReference>
<organism evidence="3 4">
    <name type="scientific">Gracilariopsis chorda</name>
    <dbReference type="NCBI Taxonomy" id="448386"/>
    <lineage>
        <taxon>Eukaryota</taxon>
        <taxon>Rhodophyta</taxon>
        <taxon>Florideophyceae</taxon>
        <taxon>Rhodymeniophycidae</taxon>
        <taxon>Gracilariales</taxon>
        <taxon>Gracilariaceae</taxon>
        <taxon>Gracilariopsis</taxon>
    </lineage>
</organism>
<evidence type="ECO:0000256" key="1">
    <source>
        <dbReference type="ARBA" id="ARBA00009505"/>
    </source>
</evidence>
<accession>A0A2V3IZF2</accession>
<dbReference type="InterPro" id="IPR013919">
    <property type="entry name" value="Pex16"/>
</dbReference>
<proteinExistence type="inferred from homology"/>
<evidence type="ECO:0000313" key="4">
    <source>
        <dbReference type="Proteomes" id="UP000247409"/>
    </source>
</evidence>
<evidence type="ECO:0000313" key="3">
    <source>
        <dbReference type="EMBL" id="PXF47521.1"/>
    </source>
</evidence>
<comment type="subcellular location">
    <subcellularLocation>
        <location evidence="2">Peroxisome membrane</location>
    </subcellularLocation>
</comment>
<comment type="caution">
    <text evidence="3">The sequence shown here is derived from an EMBL/GenBank/DDBJ whole genome shotgun (WGS) entry which is preliminary data.</text>
</comment>
<dbReference type="PANTHER" id="PTHR13299">
    <property type="entry name" value="PEROXISOMAL MEMBRANE PROTEIN PEX16"/>
    <property type="match status" value="1"/>
</dbReference>
<dbReference type="Pfam" id="PF08610">
    <property type="entry name" value="Pex16"/>
    <property type="match status" value="1"/>
</dbReference>
<gene>
    <name evidence="3" type="ORF">BWQ96_02665</name>
</gene>
<dbReference type="Proteomes" id="UP000247409">
    <property type="component" value="Unassembled WGS sequence"/>
</dbReference>
<protein>
    <recommendedName>
        <fullName evidence="2">Peroxisomal membrane protein PEX16</fullName>
    </recommendedName>
</protein>
<dbReference type="STRING" id="448386.A0A2V3IZF2"/>
<reference evidence="3 4" key="1">
    <citation type="journal article" date="2018" name="Mol. Biol. Evol.">
        <title>Analysis of the draft genome of the red seaweed Gracilariopsis chorda provides insights into genome size evolution in Rhodophyta.</title>
        <authorList>
            <person name="Lee J."/>
            <person name="Yang E.C."/>
            <person name="Graf L."/>
            <person name="Yang J.H."/>
            <person name="Qiu H."/>
            <person name="Zel Zion U."/>
            <person name="Chan C.X."/>
            <person name="Stephens T.G."/>
            <person name="Weber A.P.M."/>
            <person name="Boo G.H."/>
            <person name="Boo S.M."/>
            <person name="Kim K.M."/>
            <person name="Shin Y."/>
            <person name="Jung M."/>
            <person name="Lee S.J."/>
            <person name="Yim H.S."/>
            <person name="Lee J.H."/>
            <person name="Bhattacharya D."/>
            <person name="Yoon H.S."/>
        </authorList>
    </citation>
    <scope>NUCLEOTIDE SEQUENCE [LARGE SCALE GENOMIC DNA]</scope>
    <source>
        <strain evidence="3 4">SKKU-2015</strain>
        <tissue evidence="3">Whole body</tissue>
    </source>
</reference>